<dbReference type="AlphaFoldDB" id="A0AAV4C878"/>
<evidence type="ECO:0000256" key="1">
    <source>
        <dbReference type="SAM" id="MobiDB-lite"/>
    </source>
</evidence>
<accession>A0AAV4C878</accession>
<evidence type="ECO:0000313" key="3">
    <source>
        <dbReference type="Proteomes" id="UP000735302"/>
    </source>
</evidence>
<comment type="caution">
    <text evidence="2">The sequence shown here is derived from an EMBL/GenBank/DDBJ whole genome shotgun (WGS) entry which is preliminary data.</text>
</comment>
<gene>
    <name evidence="2" type="ORF">PoB_005543500</name>
</gene>
<dbReference type="Proteomes" id="UP000735302">
    <property type="component" value="Unassembled WGS sequence"/>
</dbReference>
<organism evidence="2 3">
    <name type="scientific">Plakobranchus ocellatus</name>
    <dbReference type="NCBI Taxonomy" id="259542"/>
    <lineage>
        <taxon>Eukaryota</taxon>
        <taxon>Metazoa</taxon>
        <taxon>Spiralia</taxon>
        <taxon>Lophotrochozoa</taxon>
        <taxon>Mollusca</taxon>
        <taxon>Gastropoda</taxon>
        <taxon>Heterobranchia</taxon>
        <taxon>Euthyneura</taxon>
        <taxon>Panpulmonata</taxon>
        <taxon>Sacoglossa</taxon>
        <taxon>Placobranchoidea</taxon>
        <taxon>Plakobranchidae</taxon>
        <taxon>Plakobranchus</taxon>
    </lineage>
</organism>
<feature type="region of interest" description="Disordered" evidence="1">
    <location>
        <begin position="1"/>
        <end position="22"/>
    </location>
</feature>
<name>A0AAV4C878_9GAST</name>
<protein>
    <submittedName>
        <fullName evidence="2">Uncharacterized protein</fullName>
    </submittedName>
</protein>
<reference evidence="2 3" key="1">
    <citation type="journal article" date="2021" name="Elife">
        <title>Chloroplast acquisition without the gene transfer in kleptoplastic sea slugs, Plakobranchus ocellatus.</title>
        <authorList>
            <person name="Maeda T."/>
            <person name="Takahashi S."/>
            <person name="Yoshida T."/>
            <person name="Shimamura S."/>
            <person name="Takaki Y."/>
            <person name="Nagai Y."/>
            <person name="Toyoda A."/>
            <person name="Suzuki Y."/>
            <person name="Arimoto A."/>
            <person name="Ishii H."/>
            <person name="Satoh N."/>
            <person name="Nishiyama T."/>
            <person name="Hasebe M."/>
            <person name="Maruyama T."/>
            <person name="Minagawa J."/>
            <person name="Obokata J."/>
            <person name="Shigenobu S."/>
        </authorList>
    </citation>
    <scope>NUCLEOTIDE SEQUENCE [LARGE SCALE GENOMIC DNA]</scope>
</reference>
<dbReference type="EMBL" id="BLXT01006100">
    <property type="protein sequence ID" value="GFO28930.1"/>
    <property type="molecule type" value="Genomic_DNA"/>
</dbReference>
<proteinExistence type="predicted"/>
<sequence length="80" mass="9077">MRHRKVPAARMNAVEDDDKGSGCDDCDCEILPELGGWGSKETVKDLMFDYELSTEQDVNWRSWQAVSLSLFSATTLVRQH</sequence>
<keyword evidence="3" id="KW-1185">Reference proteome</keyword>
<evidence type="ECO:0000313" key="2">
    <source>
        <dbReference type="EMBL" id="GFO28930.1"/>
    </source>
</evidence>